<proteinExistence type="predicted"/>
<accession>A0A2W2HCY4</accession>
<keyword evidence="3" id="KW-1185">Reference proteome</keyword>
<feature type="region of interest" description="Disordered" evidence="1">
    <location>
        <begin position="1"/>
        <end position="38"/>
    </location>
</feature>
<evidence type="ECO:0000313" key="3">
    <source>
        <dbReference type="Proteomes" id="UP000248544"/>
    </source>
</evidence>
<sequence length="135" mass="14395">MQQHSGVRNRMTDERGGIQQVEVGAGHESEMSERVGFPRREHVVGGADDLSQAGAIFGLQSVQPGALRLELPGQCGEGEVGVDDAPCGDDPQGERQSGALRDDVAQRLAFGRHPVLAQTGDQQFTGLRVGQRPQP</sequence>
<gene>
    <name evidence="2" type="ORF">C1I98_17685</name>
</gene>
<feature type="compositionally biased region" description="Basic and acidic residues" evidence="1">
    <location>
        <begin position="25"/>
        <end position="38"/>
    </location>
</feature>
<organism evidence="2 3">
    <name type="scientific">Spongiactinospora gelatinilytica</name>
    <dbReference type="NCBI Taxonomy" id="2666298"/>
    <lineage>
        <taxon>Bacteria</taxon>
        <taxon>Bacillati</taxon>
        <taxon>Actinomycetota</taxon>
        <taxon>Actinomycetes</taxon>
        <taxon>Streptosporangiales</taxon>
        <taxon>Streptosporangiaceae</taxon>
        <taxon>Spongiactinospora</taxon>
    </lineage>
</organism>
<comment type="caution">
    <text evidence="2">The sequence shown here is derived from an EMBL/GenBank/DDBJ whole genome shotgun (WGS) entry which is preliminary data.</text>
</comment>
<name>A0A2W2HCY4_9ACTN</name>
<protein>
    <submittedName>
        <fullName evidence="2">Uncharacterized protein</fullName>
    </submittedName>
</protein>
<dbReference type="AlphaFoldDB" id="A0A2W2HCY4"/>
<feature type="region of interest" description="Disordered" evidence="1">
    <location>
        <begin position="112"/>
        <end position="135"/>
    </location>
</feature>
<feature type="region of interest" description="Disordered" evidence="1">
    <location>
        <begin position="76"/>
        <end position="99"/>
    </location>
</feature>
<evidence type="ECO:0000256" key="1">
    <source>
        <dbReference type="SAM" id="MobiDB-lite"/>
    </source>
</evidence>
<evidence type="ECO:0000313" key="2">
    <source>
        <dbReference type="EMBL" id="PZG44117.1"/>
    </source>
</evidence>
<dbReference type="Proteomes" id="UP000248544">
    <property type="component" value="Unassembled WGS sequence"/>
</dbReference>
<dbReference type="EMBL" id="POUA01000129">
    <property type="protein sequence ID" value="PZG44117.1"/>
    <property type="molecule type" value="Genomic_DNA"/>
</dbReference>
<reference evidence="2 3" key="1">
    <citation type="submission" date="2018-01" db="EMBL/GenBank/DDBJ databases">
        <title>Draft genome sequence of Sphaerisporangium sp. 7K107.</title>
        <authorList>
            <person name="Sahin N."/>
            <person name="Saygin H."/>
            <person name="Ay H."/>
        </authorList>
    </citation>
    <scope>NUCLEOTIDE SEQUENCE [LARGE SCALE GENOMIC DNA]</scope>
    <source>
        <strain evidence="2 3">7K107</strain>
    </source>
</reference>